<dbReference type="Proteomes" id="UP000777784">
    <property type="component" value="Unassembled WGS sequence"/>
</dbReference>
<name>A0A948WD56_UNCEI</name>
<dbReference type="Gene3D" id="3.40.1390.20">
    <property type="entry name" value="HprK N-terminal domain-like"/>
    <property type="match status" value="1"/>
</dbReference>
<protein>
    <submittedName>
        <fullName evidence="1">Serine kinase</fullName>
    </submittedName>
</protein>
<dbReference type="EMBL" id="JAHJDP010000065">
    <property type="protein sequence ID" value="MBU2691538.1"/>
    <property type="molecule type" value="Genomic_DNA"/>
</dbReference>
<keyword evidence="1" id="KW-0418">Kinase</keyword>
<dbReference type="SUPFAM" id="SSF75138">
    <property type="entry name" value="HprK N-terminal domain-like"/>
    <property type="match status" value="1"/>
</dbReference>
<gene>
    <name evidence="1" type="ORF">KJ970_11480</name>
</gene>
<dbReference type="GO" id="GO:0016301">
    <property type="term" value="F:kinase activity"/>
    <property type="evidence" value="ECO:0007669"/>
    <property type="project" value="UniProtKB-KW"/>
</dbReference>
<evidence type="ECO:0000313" key="1">
    <source>
        <dbReference type="EMBL" id="MBU2691538.1"/>
    </source>
</evidence>
<organism evidence="1 2">
    <name type="scientific">Eiseniibacteriota bacterium</name>
    <dbReference type="NCBI Taxonomy" id="2212470"/>
    <lineage>
        <taxon>Bacteria</taxon>
        <taxon>Candidatus Eiseniibacteriota</taxon>
    </lineage>
</organism>
<comment type="caution">
    <text evidence="1">The sequence shown here is derived from an EMBL/GenBank/DDBJ whole genome shotgun (WGS) entry which is preliminary data.</text>
</comment>
<keyword evidence="1" id="KW-0808">Transferase</keyword>
<reference evidence="1" key="1">
    <citation type="submission" date="2021-05" db="EMBL/GenBank/DDBJ databases">
        <title>Energy efficiency and biological interactions define the core microbiome of deep oligotrophic groundwater.</title>
        <authorList>
            <person name="Mehrshad M."/>
            <person name="Lopez-Fernandez M."/>
            <person name="Bell E."/>
            <person name="Bernier-Latmani R."/>
            <person name="Bertilsson S."/>
            <person name="Dopson M."/>
        </authorList>
    </citation>
    <scope>NUCLEOTIDE SEQUENCE</scope>
    <source>
        <strain evidence="1">Modern_marine.mb.64</strain>
    </source>
</reference>
<accession>A0A948WD56</accession>
<proteinExistence type="predicted"/>
<dbReference type="InterPro" id="IPR028979">
    <property type="entry name" value="Ser_kin/Pase_Hpr-like_N_sf"/>
</dbReference>
<dbReference type="AlphaFoldDB" id="A0A948WD56"/>
<sequence>MKISEAAEKLNLTLLGSLFDKEIEGVYISDMVSDIVAGAPANSLLLTIQTHKNLIATANLVDVGCIIYVRDKKPLEDVIKLAERAKISLFSTELDAWGMAKKLSAIGIM</sequence>
<evidence type="ECO:0000313" key="2">
    <source>
        <dbReference type="Proteomes" id="UP000777784"/>
    </source>
</evidence>